<dbReference type="InterPro" id="IPR011011">
    <property type="entry name" value="Znf_FYVE_PHD"/>
</dbReference>
<proteinExistence type="inferred from homology"/>
<keyword evidence="7" id="KW-0539">Nucleus</keyword>
<feature type="binding site" evidence="8">
    <location>
        <position position="76"/>
    </location>
    <ligand>
        <name>Zn(2+)</name>
        <dbReference type="ChEBI" id="CHEBI:29105"/>
        <label>2</label>
    </ligand>
</feature>
<dbReference type="GO" id="GO:0005634">
    <property type="term" value="C:nucleus"/>
    <property type="evidence" value="ECO:0007669"/>
    <property type="project" value="UniProtKB-SubCell"/>
</dbReference>
<dbReference type="GO" id="GO:0008270">
    <property type="term" value="F:zinc ion binding"/>
    <property type="evidence" value="ECO:0007669"/>
    <property type="project" value="UniProtKB-KW"/>
</dbReference>
<evidence type="ECO:0000256" key="2">
    <source>
        <dbReference type="ARBA" id="ARBA00010210"/>
    </source>
</evidence>
<evidence type="ECO:0000259" key="9">
    <source>
        <dbReference type="SMART" id="SM00249"/>
    </source>
</evidence>
<comment type="caution">
    <text evidence="10">The sequence shown here is derived from an EMBL/GenBank/DDBJ whole genome shotgun (WGS) entry which is preliminary data.</text>
</comment>
<dbReference type="PANTHER" id="PTHR10333">
    <property type="entry name" value="INHIBITOR OF GROWTH PROTEIN"/>
    <property type="match status" value="1"/>
</dbReference>
<evidence type="ECO:0000256" key="6">
    <source>
        <dbReference type="ARBA" id="ARBA00022853"/>
    </source>
</evidence>
<evidence type="ECO:0000256" key="1">
    <source>
        <dbReference type="ARBA" id="ARBA00004123"/>
    </source>
</evidence>
<feature type="binding site" evidence="8">
    <location>
        <position position="106"/>
    </location>
    <ligand>
        <name>Zn(2+)</name>
        <dbReference type="ChEBI" id="CHEBI:29105"/>
        <label>2</label>
    </ligand>
</feature>
<dbReference type="InterPro" id="IPR001965">
    <property type="entry name" value="Znf_PHD"/>
</dbReference>
<dbReference type="Gene3D" id="3.30.40.10">
    <property type="entry name" value="Zinc/RING finger domain, C3HC4 (zinc finger)"/>
    <property type="match status" value="1"/>
</dbReference>
<protein>
    <recommendedName>
        <fullName evidence="9">Zinc finger PHD-type domain-containing protein</fullName>
    </recommendedName>
</protein>
<dbReference type="EMBL" id="JAZGQO010000009">
    <property type="protein sequence ID" value="KAK6178242.1"/>
    <property type="molecule type" value="Genomic_DNA"/>
</dbReference>
<evidence type="ECO:0000256" key="3">
    <source>
        <dbReference type="ARBA" id="ARBA00022723"/>
    </source>
</evidence>
<dbReference type="InterPro" id="IPR028651">
    <property type="entry name" value="ING_fam"/>
</dbReference>
<feature type="binding site" evidence="8">
    <location>
        <position position="81"/>
    </location>
    <ligand>
        <name>Zn(2+)</name>
        <dbReference type="ChEBI" id="CHEBI:29105"/>
        <label>2</label>
    </ligand>
</feature>
<dbReference type="InterPro" id="IPR013083">
    <property type="entry name" value="Znf_RING/FYVE/PHD"/>
</dbReference>
<keyword evidence="6" id="KW-0156">Chromatin regulator</keyword>
<comment type="similarity">
    <text evidence="2">Belongs to the ING family.</text>
</comment>
<evidence type="ECO:0000256" key="8">
    <source>
        <dbReference type="PIRSR" id="PIRSR628651-51"/>
    </source>
</evidence>
<sequence>MNIEELEVPDNFPTSKDEQLQYLYDIVNKIIDMVYVSSQPIVKQIIENKDAESATIDVYYYCICKLDIPGSKMIYCENRNCKRGIWFHYECVDLEEENVPEGLWFCSPACEKEKAKRKSKKKVCVADSLLDRKGLYVSKVIWSGLNQKVRRDAIRENDGERIILHWKMDLLQFFEKHHPKYFLIGFRLLASINGAVSTRLQHTLKWNRCVNVNGRAGNNIAMDLQMEYYNKEYKGTVFLINSIEIPFF</sequence>
<evidence type="ECO:0000256" key="7">
    <source>
        <dbReference type="ARBA" id="ARBA00023242"/>
    </source>
</evidence>
<keyword evidence="11" id="KW-1185">Reference proteome</keyword>
<accession>A0AAN8PGF2</accession>
<feature type="binding site" evidence="8">
    <location>
        <position position="91"/>
    </location>
    <ligand>
        <name>Zn(2+)</name>
        <dbReference type="ChEBI" id="CHEBI:29105"/>
        <label>1</label>
    </ligand>
</feature>
<name>A0AAN8PGF2_PATCE</name>
<feature type="binding site" evidence="8">
    <location>
        <position position="62"/>
    </location>
    <ligand>
        <name>Zn(2+)</name>
        <dbReference type="ChEBI" id="CHEBI:29105"/>
        <label>1</label>
    </ligand>
</feature>
<keyword evidence="3 8" id="KW-0479">Metal-binding</keyword>
<dbReference type="SUPFAM" id="SSF57903">
    <property type="entry name" value="FYVE/PHD zinc finger"/>
    <property type="match status" value="1"/>
</dbReference>
<evidence type="ECO:0000313" key="11">
    <source>
        <dbReference type="Proteomes" id="UP001347796"/>
    </source>
</evidence>
<feature type="binding site" evidence="8">
    <location>
        <position position="64"/>
    </location>
    <ligand>
        <name>Zn(2+)</name>
        <dbReference type="ChEBI" id="CHEBI:29105"/>
        <label>1</label>
    </ligand>
</feature>
<organism evidence="10 11">
    <name type="scientific">Patella caerulea</name>
    <name type="common">Rayed Mediterranean limpet</name>
    <dbReference type="NCBI Taxonomy" id="87958"/>
    <lineage>
        <taxon>Eukaryota</taxon>
        <taxon>Metazoa</taxon>
        <taxon>Spiralia</taxon>
        <taxon>Lophotrochozoa</taxon>
        <taxon>Mollusca</taxon>
        <taxon>Gastropoda</taxon>
        <taxon>Patellogastropoda</taxon>
        <taxon>Patelloidea</taxon>
        <taxon>Patellidae</taxon>
        <taxon>Patella</taxon>
    </lineage>
</organism>
<keyword evidence="5 8" id="KW-0862">Zinc</keyword>
<dbReference type="PANTHER" id="PTHR10333:SF42">
    <property type="entry name" value="INHIBITOR OF GROWTH PROTEIN 5"/>
    <property type="match status" value="1"/>
</dbReference>
<dbReference type="GO" id="GO:0006325">
    <property type="term" value="P:chromatin organization"/>
    <property type="evidence" value="ECO:0007669"/>
    <property type="project" value="UniProtKB-KW"/>
</dbReference>
<dbReference type="InterPro" id="IPR046496">
    <property type="entry name" value="DUF6589"/>
</dbReference>
<gene>
    <name evidence="10" type="ORF">SNE40_013050</name>
</gene>
<dbReference type="Pfam" id="PF00628">
    <property type="entry name" value="PHD"/>
    <property type="match status" value="1"/>
</dbReference>
<feature type="binding site" evidence="8">
    <location>
        <position position="110"/>
    </location>
    <ligand>
        <name>Zn(2+)</name>
        <dbReference type="ChEBI" id="CHEBI:29105"/>
        <label>2</label>
    </ligand>
</feature>
<reference evidence="10 11" key="1">
    <citation type="submission" date="2024-01" db="EMBL/GenBank/DDBJ databases">
        <title>The genome of the rayed Mediterranean limpet Patella caerulea (Linnaeus, 1758).</title>
        <authorList>
            <person name="Anh-Thu Weber A."/>
            <person name="Halstead-Nussloch G."/>
        </authorList>
    </citation>
    <scope>NUCLEOTIDE SEQUENCE [LARGE SCALE GENOMIC DNA]</scope>
    <source>
        <strain evidence="10">AATW-2023a</strain>
        <tissue evidence="10">Whole specimen</tissue>
    </source>
</reference>
<dbReference type="InterPro" id="IPR019787">
    <property type="entry name" value="Znf_PHD-finger"/>
</dbReference>
<evidence type="ECO:0000256" key="4">
    <source>
        <dbReference type="ARBA" id="ARBA00022771"/>
    </source>
</evidence>
<feature type="binding site" evidence="8">
    <location>
        <position position="88"/>
    </location>
    <ligand>
        <name>Zn(2+)</name>
        <dbReference type="ChEBI" id="CHEBI:29105"/>
        <label>1</label>
    </ligand>
</feature>
<dbReference type="Pfam" id="PF20231">
    <property type="entry name" value="DUF6589"/>
    <property type="match status" value="1"/>
</dbReference>
<evidence type="ECO:0000256" key="5">
    <source>
        <dbReference type="ARBA" id="ARBA00022833"/>
    </source>
</evidence>
<dbReference type="SMART" id="SM00249">
    <property type="entry name" value="PHD"/>
    <property type="match status" value="1"/>
</dbReference>
<evidence type="ECO:0000313" key="10">
    <source>
        <dbReference type="EMBL" id="KAK6178242.1"/>
    </source>
</evidence>
<comment type="subcellular location">
    <subcellularLocation>
        <location evidence="1">Nucleus</location>
    </subcellularLocation>
</comment>
<dbReference type="AlphaFoldDB" id="A0AAN8PGF2"/>
<keyword evidence="4" id="KW-0863">Zinc-finger</keyword>
<feature type="domain" description="Zinc finger PHD-type" evidence="9">
    <location>
        <begin position="61"/>
        <end position="111"/>
    </location>
</feature>
<dbReference type="Proteomes" id="UP001347796">
    <property type="component" value="Unassembled WGS sequence"/>
</dbReference>